<name>A0A7W8NF77_9DEIO</name>
<dbReference type="Pfam" id="PF12728">
    <property type="entry name" value="HTH_17"/>
    <property type="match status" value="1"/>
</dbReference>
<accession>A0A7W8NF77</accession>
<evidence type="ECO:0000259" key="1">
    <source>
        <dbReference type="Pfam" id="PF12728"/>
    </source>
</evidence>
<evidence type="ECO:0000313" key="2">
    <source>
        <dbReference type="EMBL" id="MBB5362503.1"/>
    </source>
</evidence>
<dbReference type="Proteomes" id="UP000552709">
    <property type="component" value="Unassembled WGS sequence"/>
</dbReference>
<dbReference type="EMBL" id="JACHFL010000003">
    <property type="protein sequence ID" value="MBB5362503.1"/>
    <property type="molecule type" value="Genomic_DNA"/>
</dbReference>
<sequence>MLTGAELDQIADRIAAQLLAADVLTVEEAAQLLRLHPNTIRDQATADVLPGFKFGKKCWRFRRSALVDTIAPAPPCAFQI</sequence>
<evidence type="ECO:0000313" key="3">
    <source>
        <dbReference type="Proteomes" id="UP000552709"/>
    </source>
</evidence>
<dbReference type="GO" id="GO:0003677">
    <property type="term" value="F:DNA binding"/>
    <property type="evidence" value="ECO:0007669"/>
    <property type="project" value="InterPro"/>
</dbReference>
<dbReference type="NCBIfam" id="TIGR01764">
    <property type="entry name" value="excise"/>
    <property type="match status" value="1"/>
</dbReference>
<reference evidence="2 3" key="1">
    <citation type="submission" date="2020-08" db="EMBL/GenBank/DDBJ databases">
        <title>Genomic Encyclopedia of Type Strains, Phase IV (KMG-IV): sequencing the most valuable type-strain genomes for metagenomic binning, comparative biology and taxonomic classification.</title>
        <authorList>
            <person name="Goeker M."/>
        </authorList>
    </citation>
    <scope>NUCLEOTIDE SEQUENCE [LARGE SCALE GENOMIC DNA]</scope>
    <source>
        <strain evidence="2 3">DSM 27939</strain>
    </source>
</reference>
<dbReference type="AlphaFoldDB" id="A0A7W8NF77"/>
<gene>
    <name evidence="2" type="ORF">HNQ08_001598</name>
</gene>
<dbReference type="RefSeq" id="WP_221284066.1">
    <property type="nucleotide sequence ID" value="NZ_JACHFL010000003.1"/>
</dbReference>
<feature type="domain" description="Helix-turn-helix" evidence="1">
    <location>
        <begin position="23"/>
        <end position="68"/>
    </location>
</feature>
<keyword evidence="3" id="KW-1185">Reference proteome</keyword>
<comment type="caution">
    <text evidence="2">The sequence shown here is derived from an EMBL/GenBank/DDBJ whole genome shotgun (WGS) entry which is preliminary data.</text>
</comment>
<dbReference type="InterPro" id="IPR010093">
    <property type="entry name" value="SinI_DNA-bd"/>
</dbReference>
<protein>
    <submittedName>
        <fullName evidence="2">Excisionase family DNA binding protein</fullName>
    </submittedName>
</protein>
<organism evidence="2 3">
    <name type="scientific">Deinococcus humi</name>
    <dbReference type="NCBI Taxonomy" id="662880"/>
    <lineage>
        <taxon>Bacteria</taxon>
        <taxon>Thermotogati</taxon>
        <taxon>Deinococcota</taxon>
        <taxon>Deinococci</taxon>
        <taxon>Deinococcales</taxon>
        <taxon>Deinococcaceae</taxon>
        <taxon>Deinococcus</taxon>
    </lineage>
</organism>
<proteinExistence type="predicted"/>
<dbReference type="InterPro" id="IPR041657">
    <property type="entry name" value="HTH_17"/>
</dbReference>